<feature type="compositionally biased region" description="Basic and acidic residues" evidence="1">
    <location>
        <begin position="101"/>
        <end position="113"/>
    </location>
</feature>
<evidence type="ECO:0008006" key="5">
    <source>
        <dbReference type="Google" id="ProtNLM"/>
    </source>
</evidence>
<name>A0A427B3W4_ENSVE</name>
<keyword evidence="2" id="KW-0812">Transmembrane</keyword>
<organism evidence="3 4">
    <name type="scientific">Ensete ventricosum</name>
    <name type="common">Abyssinian banana</name>
    <name type="synonym">Musa ensete</name>
    <dbReference type="NCBI Taxonomy" id="4639"/>
    <lineage>
        <taxon>Eukaryota</taxon>
        <taxon>Viridiplantae</taxon>
        <taxon>Streptophyta</taxon>
        <taxon>Embryophyta</taxon>
        <taxon>Tracheophyta</taxon>
        <taxon>Spermatophyta</taxon>
        <taxon>Magnoliopsida</taxon>
        <taxon>Liliopsida</taxon>
        <taxon>Zingiberales</taxon>
        <taxon>Musaceae</taxon>
        <taxon>Ensete</taxon>
    </lineage>
</organism>
<dbReference type="Proteomes" id="UP000287651">
    <property type="component" value="Unassembled WGS sequence"/>
</dbReference>
<dbReference type="InterPro" id="IPR036873">
    <property type="entry name" value="Rhodanese-like_dom_sf"/>
</dbReference>
<keyword evidence="2" id="KW-0472">Membrane</keyword>
<dbReference type="InterPro" id="IPR044240">
    <property type="entry name" value="STR4-like"/>
</dbReference>
<dbReference type="Gene3D" id="3.40.250.10">
    <property type="entry name" value="Rhodanese-like domain"/>
    <property type="match status" value="1"/>
</dbReference>
<dbReference type="AlphaFoldDB" id="A0A427B3W4"/>
<comment type="caution">
    <text evidence="3">The sequence shown here is derived from an EMBL/GenBank/DDBJ whole genome shotgun (WGS) entry which is preliminary data.</text>
</comment>
<keyword evidence="2" id="KW-1133">Transmembrane helix</keyword>
<evidence type="ECO:0000313" key="4">
    <source>
        <dbReference type="Proteomes" id="UP000287651"/>
    </source>
</evidence>
<accession>A0A427B3W4</accession>
<reference evidence="3 4" key="1">
    <citation type="journal article" date="2014" name="Agronomy (Basel)">
        <title>A Draft Genome Sequence for Ensete ventricosum, the Drought-Tolerant Tree Against Hunger.</title>
        <authorList>
            <person name="Harrison J."/>
            <person name="Moore K.A."/>
            <person name="Paszkiewicz K."/>
            <person name="Jones T."/>
            <person name="Grant M."/>
            <person name="Ambacheew D."/>
            <person name="Muzemil S."/>
            <person name="Studholme D.J."/>
        </authorList>
    </citation>
    <scope>NUCLEOTIDE SEQUENCE [LARGE SCALE GENOMIC DNA]</scope>
</reference>
<feature type="transmembrane region" description="Helical" evidence="2">
    <location>
        <begin position="210"/>
        <end position="230"/>
    </location>
</feature>
<proteinExistence type="predicted"/>
<protein>
    <recommendedName>
        <fullName evidence="5">Rhodanese domain-containing protein</fullName>
    </recommendedName>
</protein>
<dbReference type="EMBL" id="AMZH03000547">
    <property type="protein sequence ID" value="RRT83175.1"/>
    <property type="molecule type" value="Genomic_DNA"/>
</dbReference>
<gene>
    <name evidence="3" type="ORF">B296_00013698</name>
</gene>
<evidence type="ECO:0000313" key="3">
    <source>
        <dbReference type="EMBL" id="RRT83175.1"/>
    </source>
</evidence>
<evidence type="ECO:0000256" key="1">
    <source>
        <dbReference type="SAM" id="MobiDB-lite"/>
    </source>
</evidence>
<evidence type="ECO:0000256" key="2">
    <source>
        <dbReference type="SAM" id="Phobius"/>
    </source>
</evidence>
<dbReference type="PANTHER" id="PTHR47377">
    <property type="entry name" value="RHODANESE-LIKE DOMAIN-CONTAINING PROTEIN 4, CHLOROPLASTIC"/>
    <property type="match status" value="1"/>
</dbReference>
<dbReference type="PANTHER" id="PTHR47377:SF3">
    <property type="entry name" value="RHODANESE-LIKE DOMAIN-CONTAINING PROTEIN 4A, CHLOROPLASTIC"/>
    <property type="match status" value="1"/>
</dbReference>
<feature type="region of interest" description="Disordered" evidence="1">
    <location>
        <begin position="78"/>
        <end position="118"/>
    </location>
</feature>
<sequence>MDRYRMRMALSMTPRPPTQSIGSSLRQPCCLSELRLPMAPLQDHRFFSKPLVPLRFPASHLLHSLPLRISIHKAKSLGEIPPPDAPNPLRNRKIPTFSGNPEEHTLRIQDSSEKASPLSRSPPFLIHFGKTAHRPVSLFNLFSSVDLQVSTQKIASCTRIPSLRHSSALLLAAFSSPFPANAADAEQVLQKFNIEQILVSIDDFFNRNPFFVAGVTVIWLVLIPLTQEYLKKYKFISAIDAFRKLRDMPNAQLLDVRKRQSVKFMDSPNLRILSKNVVRVEHYDGNEEGFIDEVRRNFEDPGNTVICVLDNIPSSNRLLLPLHQSLKVEAVMLLATRYTFFAFSKLLSGWIKRMSFCE</sequence>